<name>A0A914BNV1_PATMI</name>
<dbReference type="RefSeq" id="XP_038077386.1">
    <property type="nucleotide sequence ID" value="XM_038221458.1"/>
</dbReference>
<keyword evidence="6" id="KW-0325">Glycoprotein</keyword>
<dbReference type="GO" id="GO:0030141">
    <property type="term" value="C:secretory granule"/>
    <property type="evidence" value="ECO:0007669"/>
    <property type="project" value="InterPro"/>
</dbReference>
<evidence type="ECO:0008006" key="14">
    <source>
        <dbReference type="Google" id="ProtNLM"/>
    </source>
</evidence>
<dbReference type="InterPro" id="IPR029021">
    <property type="entry name" value="Prot-tyrosine_phosphatase-like"/>
</dbReference>
<keyword evidence="2 9" id="KW-0812">Transmembrane</keyword>
<dbReference type="PROSITE" id="PS50056">
    <property type="entry name" value="TYR_PHOSPHATASE_2"/>
    <property type="match status" value="1"/>
</dbReference>
<accession>A0A914BNV1</accession>
<evidence type="ECO:0000256" key="2">
    <source>
        <dbReference type="ARBA" id="ARBA00022692"/>
    </source>
</evidence>
<dbReference type="SMART" id="SM00194">
    <property type="entry name" value="PTPc"/>
    <property type="match status" value="1"/>
</dbReference>
<dbReference type="InterPro" id="IPR000387">
    <property type="entry name" value="Tyr_Pase_dom"/>
</dbReference>
<dbReference type="GO" id="GO:0030659">
    <property type="term" value="C:cytoplasmic vesicle membrane"/>
    <property type="evidence" value="ECO:0007669"/>
    <property type="project" value="UniProtKB-SubCell"/>
</dbReference>
<evidence type="ECO:0000259" key="10">
    <source>
        <dbReference type="PROSITE" id="PS50055"/>
    </source>
</evidence>
<dbReference type="OrthoDB" id="9880441at2759"/>
<feature type="domain" description="Tyrosine-protein phosphatase" evidence="10">
    <location>
        <begin position="212"/>
        <end position="471"/>
    </location>
</feature>
<dbReference type="FunFam" id="3.90.190.10:FF:000017">
    <property type="entry name" value="receptor-type tyrosine-protein phosphatase-like N isoform X2"/>
    <property type="match status" value="1"/>
</dbReference>
<evidence type="ECO:0000313" key="12">
    <source>
        <dbReference type="EnsemblMetazoa" id="XP_038077386.1"/>
    </source>
</evidence>
<dbReference type="PROSITE" id="PS50055">
    <property type="entry name" value="TYR_PHOSPHATASE_PTP"/>
    <property type="match status" value="1"/>
</dbReference>
<sequence>MCTTLSVDHSLANHSPHRLVTVSVTTFDPRSQAIVLSLSRITPTTTHITVLDSPQDDNSTLIVVTVVLVACIVGILIAVITVYCYRQKARIRAKLKGLSSNGGAVEGEATADYQDEGQAQGAELQWGAVEGEATADYQDLCRQRMASKSSEKPEPLSRISSVAMSEGANPSPSSRSSTSSWSEEPVQSNMDISTGHIVLSYMEDHLRNKDRITKEWEALCRYEPDVSSTKVGALAINAPKNRYQNVLPYDHTRVLLNDSTNALSSDYINASTIADADPRNPAYIATQAPLSSTIADFWQMVWEQGAVVIVNLTPMTDADTVHTLYWPSEGGTRYHFYEVHLVSEHVWCDDYLVRSFYLKNTETQETRTVTQFHFLTWPENGIPPSPKALLEFRRKVNKSYRGKACPIVVHCSDGVGRTGTYCLVDMVLTRMTKGAKEIDIAATLEHIRDQRPGAVKLKEQFEFALTALAEEVNAILKALPQ</sequence>
<dbReference type="Proteomes" id="UP000887568">
    <property type="component" value="Unplaced"/>
</dbReference>
<evidence type="ECO:0000256" key="8">
    <source>
        <dbReference type="SAM" id="MobiDB-lite"/>
    </source>
</evidence>
<reference evidence="12" key="1">
    <citation type="submission" date="2022-11" db="UniProtKB">
        <authorList>
            <consortium name="EnsemblMetazoa"/>
        </authorList>
    </citation>
    <scope>IDENTIFICATION</scope>
</reference>
<evidence type="ECO:0000256" key="9">
    <source>
        <dbReference type="SAM" id="Phobius"/>
    </source>
</evidence>
<feature type="domain" description="Tyrosine specific protein phosphatases" evidence="11">
    <location>
        <begin position="390"/>
        <end position="462"/>
    </location>
</feature>
<dbReference type="PRINTS" id="PR00700">
    <property type="entry name" value="PRTYPHPHTASE"/>
</dbReference>
<protein>
    <recommendedName>
        <fullName evidence="14">Receptor-type tyrosine-protein phosphatase N2</fullName>
    </recommendedName>
</protein>
<dbReference type="InterPro" id="IPR033522">
    <property type="entry name" value="IA-2/IA-2_beta"/>
</dbReference>
<keyword evidence="4 9" id="KW-1133">Transmembrane helix</keyword>
<evidence type="ECO:0000256" key="4">
    <source>
        <dbReference type="ARBA" id="ARBA00022989"/>
    </source>
</evidence>
<keyword evidence="7" id="KW-0968">Cytoplasmic vesicle</keyword>
<dbReference type="GO" id="GO:0004725">
    <property type="term" value="F:protein tyrosine phosphatase activity"/>
    <property type="evidence" value="ECO:0007669"/>
    <property type="project" value="InterPro"/>
</dbReference>
<dbReference type="GO" id="GO:0045202">
    <property type="term" value="C:synapse"/>
    <property type="evidence" value="ECO:0007669"/>
    <property type="project" value="TreeGrafter"/>
</dbReference>
<evidence type="ECO:0000313" key="13">
    <source>
        <dbReference type="Proteomes" id="UP000887568"/>
    </source>
</evidence>
<keyword evidence="5 9" id="KW-0472">Membrane</keyword>
<evidence type="ECO:0000256" key="5">
    <source>
        <dbReference type="ARBA" id="ARBA00023136"/>
    </source>
</evidence>
<dbReference type="AlphaFoldDB" id="A0A914BNV1"/>
<dbReference type="InterPro" id="IPR003595">
    <property type="entry name" value="Tyr_Pase_cat"/>
</dbReference>
<feature type="region of interest" description="Disordered" evidence="8">
    <location>
        <begin position="145"/>
        <end position="189"/>
    </location>
</feature>
<dbReference type="InterPro" id="IPR000242">
    <property type="entry name" value="PTP_cat"/>
</dbReference>
<evidence type="ECO:0000256" key="3">
    <source>
        <dbReference type="ARBA" id="ARBA00022729"/>
    </source>
</evidence>
<keyword evidence="13" id="KW-1185">Reference proteome</keyword>
<dbReference type="Gene3D" id="3.90.190.10">
    <property type="entry name" value="Protein tyrosine phosphatase superfamily"/>
    <property type="match status" value="1"/>
</dbReference>
<dbReference type="GO" id="GO:0051046">
    <property type="term" value="P:regulation of secretion"/>
    <property type="evidence" value="ECO:0007669"/>
    <property type="project" value="TreeGrafter"/>
</dbReference>
<dbReference type="GeneID" id="119745234"/>
<comment type="subcellular location">
    <subcellularLocation>
        <location evidence="1">Cytoplasmic vesicle membrane</location>
        <topology evidence="1">Single-pass type I membrane protein</topology>
    </subcellularLocation>
</comment>
<feature type="transmembrane region" description="Helical" evidence="9">
    <location>
        <begin position="61"/>
        <end position="85"/>
    </location>
</feature>
<feature type="compositionally biased region" description="Low complexity" evidence="8">
    <location>
        <begin position="165"/>
        <end position="188"/>
    </location>
</feature>
<organism evidence="12 13">
    <name type="scientific">Patiria miniata</name>
    <name type="common">Bat star</name>
    <name type="synonym">Asterina miniata</name>
    <dbReference type="NCBI Taxonomy" id="46514"/>
    <lineage>
        <taxon>Eukaryota</taxon>
        <taxon>Metazoa</taxon>
        <taxon>Echinodermata</taxon>
        <taxon>Eleutherozoa</taxon>
        <taxon>Asterozoa</taxon>
        <taxon>Asteroidea</taxon>
        <taxon>Valvatacea</taxon>
        <taxon>Valvatida</taxon>
        <taxon>Asterinidae</taxon>
        <taxon>Patiria</taxon>
    </lineage>
</organism>
<dbReference type="OMA" id="HMSETDI"/>
<evidence type="ECO:0000256" key="6">
    <source>
        <dbReference type="ARBA" id="ARBA00023180"/>
    </source>
</evidence>
<dbReference type="SUPFAM" id="SSF52799">
    <property type="entry name" value="(Phosphotyrosine protein) phosphatases II"/>
    <property type="match status" value="1"/>
</dbReference>
<keyword evidence="3" id="KW-0732">Signal</keyword>
<dbReference type="EnsemblMetazoa" id="XM_038221458.1">
    <property type="protein sequence ID" value="XP_038077386.1"/>
    <property type="gene ID" value="LOC119745234"/>
</dbReference>
<proteinExistence type="predicted"/>
<dbReference type="InterPro" id="IPR016130">
    <property type="entry name" value="Tyr_Pase_AS"/>
</dbReference>
<dbReference type="Pfam" id="PF00102">
    <property type="entry name" value="Y_phosphatase"/>
    <property type="match status" value="1"/>
</dbReference>
<dbReference type="PANTHER" id="PTHR46106">
    <property type="entry name" value="IA-2 PROTEIN TYROSINE PHOSPHATASE, ISOFORM C"/>
    <property type="match status" value="1"/>
</dbReference>
<evidence type="ECO:0000256" key="1">
    <source>
        <dbReference type="ARBA" id="ARBA00004358"/>
    </source>
</evidence>
<dbReference type="PROSITE" id="PS00383">
    <property type="entry name" value="TYR_PHOSPHATASE_1"/>
    <property type="match status" value="1"/>
</dbReference>
<dbReference type="PANTHER" id="PTHR46106:SF4">
    <property type="entry name" value="IA-2 PROTEIN TYROSINE PHOSPHATASE, ISOFORM C"/>
    <property type="match status" value="1"/>
</dbReference>
<dbReference type="SMART" id="SM00404">
    <property type="entry name" value="PTPc_motif"/>
    <property type="match status" value="1"/>
</dbReference>
<evidence type="ECO:0000256" key="7">
    <source>
        <dbReference type="ARBA" id="ARBA00023329"/>
    </source>
</evidence>
<evidence type="ECO:0000259" key="11">
    <source>
        <dbReference type="PROSITE" id="PS50056"/>
    </source>
</evidence>